<evidence type="ECO:0000256" key="3">
    <source>
        <dbReference type="ARBA" id="ARBA00023125"/>
    </source>
</evidence>
<dbReference type="PROSITE" id="PS50863">
    <property type="entry name" value="B3"/>
    <property type="match status" value="2"/>
</dbReference>
<keyword evidence="3" id="KW-0238">DNA-binding</keyword>
<protein>
    <recommendedName>
        <fullName evidence="7">TF-B3 domain-containing protein</fullName>
    </recommendedName>
</protein>
<dbReference type="EMBL" id="CM029042">
    <property type="protein sequence ID" value="KAG2621853.1"/>
    <property type="molecule type" value="Genomic_DNA"/>
</dbReference>
<evidence type="ECO:0000313" key="8">
    <source>
        <dbReference type="EMBL" id="KAG2621853.1"/>
    </source>
</evidence>
<keyword evidence="5" id="KW-0539">Nucleus</keyword>
<name>A0A8T0UM23_PANVG</name>
<evidence type="ECO:0000256" key="2">
    <source>
        <dbReference type="ARBA" id="ARBA00023015"/>
    </source>
</evidence>
<organism evidence="8 9">
    <name type="scientific">Panicum virgatum</name>
    <name type="common">Blackwell switchgrass</name>
    <dbReference type="NCBI Taxonomy" id="38727"/>
    <lineage>
        <taxon>Eukaryota</taxon>
        <taxon>Viridiplantae</taxon>
        <taxon>Streptophyta</taxon>
        <taxon>Embryophyta</taxon>
        <taxon>Tracheophyta</taxon>
        <taxon>Spermatophyta</taxon>
        <taxon>Magnoliopsida</taxon>
        <taxon>Liliopsida</taxon>
        <taxon>Poales</taxon>
        <taxon>Poaceae</taxon>
        <taxon>PACMAD clade</taxon>
        <taxon>Panicoideae</taxon>
        <taxon>Panicodae</taxon>
        <taxon>Paniceae</taxon>
        <taxon>Panicinae</taxon>
        <taxon>Panicum</taxon>
        <taxon>Panicum sect. Hiantes</taxon>
    </lineage>
</organism>
<accession>A0A8T0UM23</accession>
<reference evidence="8" key="1">
    <citation type="submission" date="2020-05" db="EMBL/GenBank/DDBJ databases">
        <title>WGS assembly of Panicum virgatum.</title>
        <authorList>
            <person name="Lovell J.T."/>
            <person name="Jenkins J."/>
            <person name="Shu S."/>
            <person name="Juenger T.E."/>
            <person name="Schmutz J."/>
        </authorList>
    </citation>
    <scope>NUCLEOTIDE SEQUENCE</scope>
    <source>
        <strain evidence="8">AP13</strain>
    </source>
</reference>
<dbReference type="SMART" id="SM01019">
    <property type="entry name" value="B3"/>
    <property type="match status" value="2"/>
</dbReference>
<sequence length="367" mass="42343">MPSASRECRMSKMIHQGCESCRKWQEHYYLEHMGASKVRFFKLMTGDFAQGISIPRKFVSNLNEQITKGLKLKAPSGKTWLIEVAKNADELLFMSGWDNFAKANELQENDLLIFTRSVNCSFDVQIFDASGCEKVPCFFTSKKGPCMHKHFDGIVDQHVEHCTLSDSDDLRMPLRLIGSPHKASTSKKMSGKTKPRKEPESPGSGSYHIKPEPISDEERSDDRLFESNYYYYSRSAGNLTGDERDQIFSLASIQPGNPAFVAVLQKTHVGHRNNLLTIHHEFAANHLEGRSHDILLLRPRRKDKWYVRYYHASHTRGFNCHRWVKFVRDNRLQKDHICIFELMKSTRMTTMVVHVLRKVDGRFVMVA</sequence>
<feature type="domain" description="TF-B3" evidence="7">
    <location>
        <begin position="37"/>
        <end position="130"/>
    </location>
</feature>
<dbReference type="GO" id="GO:0005634">
    <property type="term" value="C:nucleus"/>
    <property type="evidence" value="ECO:0007669"/>
    <property type="project" value="UniProtKB-SubCell"/>
</dbReference>
<dbReference type="PANTHER" id="PTHR31391:SF70">
    <property type="entry name" value="B3 DOMAIN-CONTAINING PROTEIN OS03G0622200"/>
    <property type="match status" value="1"/>
</dbReference>
<dbReference type="AlphaFoldDB" id="A0A8T0UM23"/>
<keyword evidence="4" id="KW-0804">Transcription</keyword>
<dbReference type="GO" id="GO:0003677">
    <property type="term" value="F:DNA binding"/>
    <property type="evidence" value="ECO:0007669"/>
    <property type="project" value="UniProtKB-KW"/>
</dbReference>
<dbReference type="InterPro" id="IPR015300">
    <property type="entry name" value="DNA-bd_pseudobarrel_sf"/>
</dbReference>
<dbReference type="SUPFAM" id="SSF101936">
    <property type="entry name" value="DNA-binding pseudobarrel domain"/>
    <property type="match status" value="2"/>
</dbReference>
<dbReference type="Pfam" id="PF02362">
    <property type="entry name" value="B3"/>
    <property type="match status" value="2"/>
</dbReference>
<feature type="domain" description="TF-B3" evidence="7">
    <location>
        <begin position="261"/>
        <end position="359"/>
    </location>
</feature>
<comment type="caution">
    <text evidence="8">The sequence shown here is derived from an EMBL/GenBank/DDBJ whole genome shotgun (WGS) entry which is preliminary data.</text>
</comment>
<evidence type="ECO:0000259" key="7">
    <source>
        <dbReference type="PROSITE" id="PS50863"/>
    </source>
</evidence>
<dbReference type="OrthoDB" id="590488at2759"/>
<dbReference type="PANTHER" id="PTHR31391">
    <property type="entry name" value="B3 DOMAIN-CONTAINING PROTEIN OS11G0197600-RELATED"/>
    <property type="match status" value="1"/>
</dbReference>
<dbReference type="InterPro" id="IPR003340">
    <property type="entry name" value="B3_DNA-bd"/>
</dbReference>
<dbReference type="InterPro" id="IPR044837">
    <property type="entry name" value="REM16-like"/>
</dbReference>
<dbReference type="Gene3D" id="2.40.330.10">
    <property type="entry name" value="DNA-binding pseudobarrel domain"/>
    <property type="match status" value="2"/>
</dbReference>
<feature type="region of interest" description="Disordered" evidence="6">
    <location>
        <begin position="176"/>
        <end position="220"/>
    </location>
</feature>
<proteinExistence type="predicted"/>
<feature type="compositionally biased region" description="Basic and acidic residues" evidence="6">
    <location>
        <begin position="209"/>
        <end position="220"/>
    </location>
</feature>
<evidence type="ECO:0000256" key="4">
    <source>
        <dbReference type="ARBA" id="ARBA00023163"/>
    </source>
</evidence>
<gene>
    <name evidence="8" type="ORF">PVAP13_3NG309800</name>
</gene>
<dbReference type="CDD" id="cd10017">
    <property type="entry name" value="B3_DNA"/>
    <property type="match status" value="2"/>
</dbReference>
<keyword evidence="2" id="KW-0805">Transcription regulation</keyword>
<comment type="subcellular location">
    <subcellularLocation>
        <location evidence="1">Nucleus</location>
    </subcellularLocation>
</comment>
<evidence type="ECO:0000256" key="1">
    <source>
        <dbReference type="ARBA" id="ARBA00004123"/>
    </source>
</evidence>
<keyword evidence="9" id="KW-1185">Reference proteome</keyword>
<evidence type="ECO:0000256" key="6">
    <source>
        <dbReference type="SAM" id="MobiDB-lite"/>
    </source>
</evidence>
<dbReference type="Proteomes" id="UP000823388">
    <property type="component" value="Chromosome 3N"/>
</dbReference>
<evidence type="ECO:0000313" key="9">
    <source>
        <dbReference type="Proteomes" id="UP000823388"/>
    </source>
</evidence>
<evidence type="ECO:0000256" key="5">
    <source>
        <dbReference type="ARBA" id="ARBA00023242"/>
    </source>
</evidence>